<dbReference type="Pfam" id="PF00244">
    <property type="entry name" value="14-3-3"/>
    <property type="match status" value="1"/>
</dbReference>
<accession>A0A0B2RJ91</accession>
<dbReference type="SUPFAM" id="SSF48445">
    <property type="entry name" value="14-3-3 protein"/>
    <property type="match status" value="1"/>
</dbReference>
<evidence type="ECO:0000259" key="2">
    <source>
        <dbReference type="SMART" id="SM00101"/>
    </source>
</evidence>
<feature type="non-terminal residue" evidence="3">
    <location>
        <position position="1"/>
    </location>
</feature>
<dbReference type="PRINTS" id="PR00305">
    <property type="entry name" value="1433ZETA"/>
</dbReference>
<evidence type="ECO:0000313" key="3">
    <source>
        <dbReference type="EMBL" id="KHN33270.1"/>
    </source>
</evidence>
<evidence type="ECO:0000256" key="1">
    <source>
        <dbReference type="ARBA" id="ARBA00006141"/>
    </source>
</evidence>
<dbReference type="SMART" id="SM00101">
    <property type="entry name" value="14_3_3"/>
    <property type="match status" value="1"/>
</dbReference>
<dbReference type="EMBL" id="KN649498">
    <property type="protein sequence ID" value="KHN33270.1"/>
    <property type="molecule type" value="Genomic_DNA"/>
</dbReference>
<protein>
    <submittedName>
        <fullName evidence="3">14-3-3-like protein</fullName>
    </submittedName>
</protein>
<gene>
    <name evidence="3" type="ORF">glysoja_044981</name>
</gene>
<dbReference type="PANTHER" id="PTHR18860">
    <property type="entry name" value="14-3-3 PROTEIN"/>
    <property type="match status" value="1"/>
</dbReference>
<reference evidence="3" key="1">
    <citation type="submission" date="2014-07" db="EMBL/GenBank/DDBJ databases">
        <title>Identification of a novel salt tolerance gene in wild soybean by whole-genome sequencing.</title>
        <authorList>
            <person name="Lam H.-M."/>
            <person name="Qi X."/>
            <person name="Li M.-W."/>
            <person name="Liu X."/>
            <person name="Xie M."/>
            <person name="Ni M."/>
            <person name="Xu X."/>
        </authorList>
    </citation>
    <scope>NUCLEOTIDE SEQUENCE [LARGE SCALE GENOMIC DNA]</scope>
    <source>
        <tissue evidence="3">Root</tissue>
    </source>
</reference>
<dbReference type="InterPro" id="IPR000308">
    <property type="entry name" value="14-3-3"/>
</dbReference>
<dbReference type="InterPro" id="IPR036815">
    <property type="entry name" value="14-3-3_dom_sf"/>
</dbReference>
<feature type="domain" description="14-3-3" evidence="2">
    <location>
        <begin position="1"/>
        <end position="121"/>
    </location>
</feature>
<dbReference type="InterPro" id="IPR023410">
    <property type="entry name" value="14-3-3_domain"/>
</dbReference>
<dbReference type="Proteomes" id="UP000053555">
    <property type="component" value="Unassembled WGS sequence"/>
</dbReference>
<name>A0A0B2RJ91_GLYSO</name>
<dbReference type="Gene3D" id="1.20.190.20">
    <property type="entry name" value="14-3-3 domain"/>
    <property type="match status" value="1"/>
</dbReference>
<dbReference type="AlphaFoldDB" id="A0A0B2RJ91"/>
<organism evidence="3">
    <name type="scientific">Glycine soja</name>
    <name type="common">Wild soybean</name>
    <dbReference type="NCBI Taxonomy" id="3848"/>
    <lineage>
        <taxon>Eukaryota</taxon>
        <taxon>Viridiplantae</taxon>
        <taxon>Streptophyta</taxon>
        <taxon>Embryophyta</taxon>
        <taxon>Tracheophyta</taxon>
        <taxon>Spermatophyta</taxon>
        <taxon>Magnoliopsida</taxon>
        <taxon>eudicotyledons</taxon>
        <taxon>Gunneridae</taxon>
        <taxon>Pentapetalae</taxon>
        <taxon>rosids</taxon>
        <taxon>fabids</taxon>
        <taxon>Fabales</taxon>
        <taxon>Fabaceae</taxon>
        <taxon>Papilionoideae</taxon>
        <taxon>50 kb inversion clade</taxon>
        <taxon>NPAAA clade</taxon>
        <taxon>indigoferoid/millettioid clade</taxon>
        <taxon>Phaseoleae</taxon>
        <taxon>Glycine</taxon>
        <taxon>Glycine subgen. Soja</taxon>
    </lineage>
</organism>
<sequence>QSRGNEDHVAIIHDCCSKIEAELSNICNGILKLLDTRLVPFAASSDSKVFYLKMKGDYHRYLAKFIYCDTLLARAIGNLMRFGGFWDIANTELPPTHPIRLGLALSFSVFYYEILNSPDRA</sequence>
<comment type="similarity">
    <text evidence="1">Belongs to the 14-3-3 family.</text>
</comment>
<proteinExistence type="inferred from homology"/>